<sequence length="242" mass="27576">MPDDITHPLEEYRFPNLKSLSIAEVDSFPWIRRLQAPNLTVFRFYTEGDGNLDNDCTEFLRSCKLLATVEVKVGQNCIPLLAQVVPNILHLTLRVKESHLLSITHWEEGGHSVTLPFPALRTLTLCYEDLDSGMINWQYFDELVEKRCLPRSNVASKLDSSLSPLQILAISDFQPTSINSVHYHTATVRIIRESLGIFSAILSWTLDRDQALAQDPELIGYIFEYQLYEIASPRSKPLPMIT</sequence>
<reference evidence="1 2" key="1">
    <citation type="submission" date="2014-04" db="EMBL/GenBank/DDBJ databases">
        <authorList>
            <consortium name="DOE Joint Genome Institute"/>
            <person name="Kuo A."/>
            <person name="Zuccaro A."/>
            <person name="Kohler A."/>
            <person name="Nagy L.G."/>
            <person name="Floudas D."/>
            <person name="Copeland A."/>
            <person name="Barry K.W."/>
            <person name="Cichocki N."/>
            <person name="Veneault-Fourrey C."/>
            <person name="LaButti K."/>
            <person name="Lindquist E.A."/>
            <person name="Lipzen A."/>
            <person name="Lundell T."/>
            <person name="Morin E."/>
            <person name="Murat C."/>
            <person name="Sun H."/>
            <person name="Tunlid A."/>
            <person name="Henrissat B."/>
            <person name="Grigoriev I.V."/>
            <person name="Hibbett D.S."/>
            <person name="Martin F."/>
            <person name="Nordberg H.P."/>
            <person name="Cantor M.N."/>
            <person name="Hua S.X."/>
        </authorList>
    </citation>
    <scope>NUCLEOTIDE SEQUENCE [LARGE SCALE GENOMIC DNA]</scope>
    <source>
        <strain evidence="1 2">MAFF 305830</strain>
    </source>
</reference>
<keyword evidence="2" id="KW-1185">Reference proteome</keyword>
<reference evidence="2" key="2">
    <citation type="submission" date="2015-01" db="EMBL/GenBank/DDBJ databases">
        <title>Evolutionary Origins and Diversification of the Mycorrhizal Mutualists.</title>
        <authorList>
            <consortium name="DOE Joint Genome Institute"/>
            <consortium name="Mycorrhizal Genomics Consortium"/>
            <person name="Kohler A."/>
            <person name="Kuo A."/>
            <person name="Nagy L.G."/>
            <person name="Floudas D."/>
            <person name="Copeland A."/>
            <person name="Barry K.W."/>
            <person name="Cichocki N."/>
            <person name="Veneault-Fourrey C."/>
            <person name="LaButti K."/>
            <person name="Lindquist E.A."/>
            <person name="Lipzen A."/>
            <person name="Lundell T."/>
            <person name="Morin E."/>
            <person name="Murat C."/>
            <person name="Riley R."/>
            <person name="Ohm R."/>
            <person name="Sun H."/>
            <person name="Tunlid A."/>
            <person name="Henrissat B."/>
            <person name="Grigoriev I.V."/>
            <person name="Hibbett D.S."/>
            <person name="Martin F."/>
        </authorList>
    </citation>
    <scope>NUCLEOTIDE SEQUENCE [LARGE SCALE GENOMIC DNA]</scope>
    <source>
        <strain evidence="2">MAFF 305830</strain>
    </source>
</reference>
<gene>
    <name evidence="1" type="ORF">M408DRAFT_25996</name>
</gene>
<organism evidence="1 2">
    <name type="scientific">Serendipita vermifera MAFF 305830</name>
    <dbReference type="NCBI Taxonomy" id="933852"/>
    <lineage>
        <taxon>Eukaryota</taxon>
        <taxon>Fungi</taxon>
        <taxon>Dikarya</taxon>
        <taxon>Basidiomycota</taxon>
        <taxon>Agaricomycotina</taxon>
        <taxon>Agaricomycetes</taxon>
        <taxon>Sebacinales</taxon>
        <taxon>Serendipitaceae</taxon>
        <taxon>Serendipita</taxon>
    </lineage>
</organism>
<evidence type="ECO:0000313" key="2">
    <source>
        <dbReference type="Proteomes" id="UP000054097"/>
    </source>
</evidence>
<protein>
    <recommendedName>
        <fullName evidence="3">F-box domain-containing protein</fullName>
    </recommendedName>
</protein>
<dbReference type="Proteomes" id="UP000054097">
    <property type="component" value="Unassembled WGS sequence"/>
</dbReference>
<dbReference type="EMBL" id="KN824312">
    <property type="protein sequence ID" value="KIM25671.1"/>
    <property type="molecule type" value="Genomic_DNA"/>
</dbReference>
<dbReference type="STRING" id="933852.A0A0C3B2E1"/>
<proteinExistence type="predicted"/>
<evidence type="ECO:0008006" key="3">
    <source>
        <dbReference type="Google" id="ProtNLM"/>
    </source>
</evidence>
<dbReference type="HOGENOM" id="CLU_1147788_0_0_1"/>
<evidence type="ECO:0000313" key="1">
    <source>
        <dbReference type="EMBL" id="KIM25671.1"/>
    </source>
</evidence>
<accession>A0A0C3B2E1</accession>
<dbReference type="AlphaFoldDB" id="A0A0C3B2E1"/>
<name>A0A0C3B2E1_SERVB</name>